<feature type="chain" id="PRO_5035947582" evidence="12">
    <location>
        <begin position="22"/>
        <end position="297"/>
    </location>
</feature>
<protein>
    <submittedName>
        <fullName evidence="14">ICOS ligand-like isoform X1</fullName>
    </submittedName>
</protein>
<dbReference type="AlphaFoldDB" id="A0A8T2M6C7"/>
<evidence type="ECO:0000313" key="15">
    <source>
        <dbReference type="Proteomes" id="UP000752171"/>
    </source>
</evidence>
<keyword evidence="6 11" id="KW-0472">Membrane</keyword>
<evidence type="ECO:0000256" key="9">
    <source>
        <dbReference type="ARBA" id="ARBA00023180"/>
    </source>
</evidence>
<keyword evidence="3 11" id="KW-0812">Transmembrane</keyword>
<feature type="domain" description="Ig-like" evidence="13">
    <location>
        <begin position="136"/>
        <end position="223"/>
    </location>
</feature>
<evidence type="ECO:0000313" key="14">
    <source>
        <dbReference type="EMBL" id="KAG9277245.1"/>
    </source>
</evidence>
<keyword evidence="10" id="KW-0393">Immunoglobulin domain</keyword>
<dbReference type="GO" id="GO:0042130">
    <property type="term" value="P:negative regulation of T cell proliferation"/>
    <property type="evidence" value="ECO:0007669"/>
    <property type="project" value="TreeGrafter"/>
</dbReference>
<comment type="caution">
    <text evidence="14">The sequence shown here is derived from an EMBL/GenBank/DDBJ whole genome shotgun (WGS) entry which is preliminary data.</text>
</comment>
<evidence type="ECO:0000256" key="10">
    <source>
        <dbReference type="ARBA" id="ARBA00023319"/>
    </source>
</evidence>
<keyword evidence="5 11" id="KW-1133">Transmembrane helix</keyword>
<keyword evidence="8" id="KW-0675">Receptor</keyword>
<dbReference type="GO" id="GO:0006955">
    <property type="term" value="P:immune response"/>
    <property type="evidence" value="ECO:0007669"/>
    <property type="project" value="TreeGrafter"/>
</dbReference>
<dbReference type="SUPFAM" id="SSF48726">
    <property type="entry name" value="Immunoglobulin"/>
    <property type="match status" value="2"/>
</dbReference>
<dbReference type="GO" id="GO:0009897">
    <property type="term" value="C:external side of plasma membrane"/>
    <property type="evidence" value="ECO:0007669"/>
    <property type="project" value="TreeGrafter"/>
</dbReference>
<sequence length="297" mass="33556">MRKTWFRTLLLNFLCFYACQAKTCVVGMLGESVSIPCLYNGPEDLTTLNISFEWRRGSEVVYKAVWRGGHEERLEVDFNSRSTVSSLAQTGNFTLKLNDIRFPDAQNYSLYLKRLDRGANASICTVCLSVAAHFTPPVLMRTGGKEGEATRLVCQSQGGFPEPAVHWYIHHTQHPPADTVSTHTSTLPHSKLYNVTSILYTAIPRDTTVSCAIENHLLNETLTTISYDVGSIHSHGFVWILSVILCVIVTVLVLIALCYQKKWDRDRRREREDDSVCEETEMIMLDMDAMDGQLNID</sequence>
<dbReference type="PROSITE" id="PS50835">
    <property type="entry name" value="IG_LIKE"/>
    <property type="match status" value="1"/>
</dbReference>
<evidence type="ECO:0000256" key="3">
    <source>
        <dbReference type="ARBA" id="ARBA00022692"/>
    </source>
</evidence>
<organism evidence="14 15">
    <name type="scientific">Astyanax mexicanus</name>
    <name type="common">Blind cave fish</name>
    <name type="synonym">Astyanax fasciatus mexicanus</name>
    <dbReference type="NCBI Taxonomy" id="7994"/>
    <lineage>
        <taxon>Eukaryota</taxon>
        <taxon>Metazoa</taxon>
        <taxon>Chordata</taxon>
        <taxon>Craniata</taxon>
        <taxon>Vertebrata</taxon>
        <taxon>Euteleostomi</taxon>
        <taxon>Actinopterygii</taxon>
        <taxon>Neopterygii</taxon>
        <taxon>Teleostei</taxon>
        <taxon>Ostariophysi</taxon>
        <taxon>Characiformes</taxon>
        <taxon>Characoidei</taxon>
        <taxon>Acestrorhamphidae</taxon>
        <taxon>Acestrorhamphinae</taxon>
        <taxon>Astyanax</taxon>
    </lineage>
</organism>
<evidence type="ECO:0000256" key="6">
    <source>
        <dbReference type="ARBA" id="ARBA00023136"/>
    </source>
</evidence>
<keyword evidence="4 12" id="KW-0732">Signal</keyword>
<proteinExistence type="predicted"/>
<name>A0A8T2M6C7_ASTMX</name>
<evidence type="ECO:0000259" key="13">
    <source>
        <dbReference type="PROSITE" id="PS50835"/>
    </source>
</evidence>
<feature type="signal peptide" evidence="12">
    <location>
        <begin position="1"/>
        <end position="21"/>
    </location>
</feature>
<reference evidence="14 15" key="1">
    <citation type="submission" date="2021-07" db="EMBL/GenBank/DDBJ databases">
        <authorList>
            <person name="Imarazene B."/>
            <person name="Zahm M."/>
            <person name="Klopp C."/>
            <person name="Cabau C."/>
            <person name="Beille S."/>
            <person name="Jouanno E."/>
            <person name="Castinel A."/>
            <person name="Lluch J."/>
            <person name="Gil L."/>
            <person name="Kuchtly C."/>
            <person name="Lopez Roques C."/>
            <person name="Donnadieu C."/>
            <person name="Parrinello H."/>
            <person name="Journot L."/>
            <person name="Du K."/>
            <person name="Schartl M."/>
            <person name="Retaux S."/>
            <person name="Guiguen Y."/>
        </authorList>
    </citation>
    <scope>NUCLEOTIDE SEQUENCE [LARGE SCALE GENOMIC DNA]</scope>
    <source>
        <strain evidence="14">Pach_M1</strain>
        <tissue evidence="14">Testis</tissue>
    </source>
</reference>
<accession>A0A8T2M6C7</accession>
<evidence type="ECO:0000256" key="7">
    <source>
        <dbReference type="ARBA" id="ARBA00023157"/>
    </source>
</evidence>
<dbReference type="GO" id="GO:0007166">
    <property type="term" value="P:cell surface receptor signaling pathway"/>
    <property type="evidence" value="ECO:0007669"/>
    <property type="project" value="TreeGrafter"/>
</dbReference>
<evidence type="ECO:0000256" key="2">
    <source>
        <dbReference type="ARBA" id="ARBA00022475"/>
    </source>
</evidence>
<dbReference type="InterPro" id="IPR007110">
    <property type="entry name" value="Ig-like_dom"/>
</dbReference>
<gene>
    <name evidence="14" type="ORF">AMEX_G7240</name>
</gene>
<dbReference type="EMBL" id="JAICCE010000005">
    <property type="protein sequence ID" value="KAG9277245.1"/>
    <property type="molecule type" value="Genomic_DNA"/>
</dbReference>
<evidence type="ECO:0000256" key="11">
    <source>
        <dbReference type="SAM" id="Phobius"/>
    </source>
</evidence>
<dbReference type="InterPro" id="IPR053896">
    <property type="entry name" value="BTN3A2-like_Ig-C"/>
</dbReference>
<comment type="subcellular location">
    <subcellularLocation>
        <location evidence="1">Cell membrane</location>
        <topology evidence="1">Single-pass type I membrane protein</topology>
    </subcellularLocation>
</comment>
<keyword evidence="2" id="KW-1003">Cell membrane</keyword>
<dbReference type="PANTHER" id="PTHR25466">
    <property type="entry name" value="T-LYMPHOCYTE ACTIVATION ANTIGEN"/>
    <property type="match status" value="1"/>
</dbReference>
<evidence type="ECO:0000256" key="1">
    <source>
        <dbReference type="ARBA" id="ARBA00004251"/>
    </source>
</evidence>
<dbReference type="Gene3D" id="2.60.40.10">
    <property type="entry name" value="Immunoglobulins"/>
    <property type="match status" value="2"/>
</dbReference>
<evidence type="ECO:0000256" key="12">
    <source>
        <dbReference type="SAM" id="SignalP"/>
    </source>
</evidence>
<dbReference type="GO" id="GO:0042102">
    <property type="term" value="P:positive regulation of T cell proliferation"/>
    <property type="evidence" value="ECO:0007669"/>
    <property type="project" value="TreeGrafter"/>
</dbReference>
<feature type="transmembrane region" description="Helical" evidence="11">
    <location>
        <begin position="236"/>
        <end position="259"/>
    </location>
</feature>
<dbReference type="PANTHER" id="PTHR25466:SF2">
    <property type="entry name" value="T-LYMPHOCYTE ACTIVATION ANTIGEN CD86"/>
    <property type="match status" value="1"/>
</dbReference>
<keyword evidence="9" id="KW-0325">Glycoprotein</keyword>
<keyword evidence="7" id="KW-1015">Disulfide bond</keyword>
<evidence type="ECO:0000256" key="5">
    <source>
        <dbReference type="ARBA" id="ARBA00022989"/>
    </source>
</evidence>
<dbReference type="Proteomes" id="UP000752171">
    <property type="component" value="Unassembled WGS sequence"/>
</dbReference>
<dbReference type="InterPro" id="IPR013783">
    <property type="entry name" value="Ig-like_fold"/>
</dbReference>
<dbReference type="InterPro" id="IPR036179">
    <property type="entry name" value="Ig-like_dom_sf"/>
</dbReference>
<dbReference type="GO" id="GO:0071222">
    <property type="term" value="P:cellular response to lipopolysaccharide"/>
    <property type="evidence" value="ECO:0007669"/>
    <property type="project" value="TreeGrafter"/>
</dbReference>
<evidence type="ECO:0000256" key="4">
    <source>
        <dbReference type="ARBA" id="ARBA00022729"/>
    </source>
</evidence>
<dbReference type="GO" id="GO:0031295">
    <property type="term" value="P:T cell costimulation"/>
    <property type="evidence" value="ECO:0007669"/>
    <property type="project" value="TreeGrafter"/>
</dbReference>
<dbReference type="InterPro" id="IPR051713">
    <property type="entry name" value="T-cell_Activation_Regulation"/>
</dbReference>
<evidence type="ECO:0000256" key="8">
    <source>
        <dbReference type="ARBA" id="ARBA00023170"/>
    </source>
</evidence>
<dbReference type="Pfam" id="PF22705">
    <property type="entry name" value="C2-set_3"/>
    <property type="match status" value="1"/>
</dbReference>